<dbReference type="PANTHER" id="PTHR35797">
    <property type="entry name" value="PROTEASE-RELATED"/>
    <property type="match status" value="1"/>
</dbReference>
<evidence type="ECO:0000259" key="3">
    <source>
        <dbReference type="Pfam" id="PF02517"/>
    </source>
</evidence>
<feature type="transmembrane region" description="Helical" evidence="2">
    <location>
        <begin position="106"/>
        <end position="129"/>
    </location>
</feature>
<sequence length="323" mass="34706">MTIPYRRPTFALAPRGSADSPGWLRRHPLLAYTLVAYGITWTPLIGGFFGARAGVLETDGNLVEVMIQVAAAGPLIAAVILVAVTRGRSGLAGLARSLVRWRVNPLWYAFIFLGVPLLMLATVTAFYAGAMVPALTENWPLLYSFFPLQLLGVALLTGLAEEPGWRGYAQPIANRRYSPMVAALVVSVIWAGWHLPNVLFGQTVPETLTHLLATVVNGFVLAWAYNSTRSVLIVMLLHGAQNATAELVMRLLEGSTGGPTIPVYYLISALTWGVLMTVVAVLTRGRLGVAPSHDDHAENPAAIPAQSATAHRTTPPSRTGEPR</sequence>
<feature type="transmembrane region" description="Helical" evidence="2">
    <location>
        <begin position="29"/>
        <end position="53"/>
    </location>
</feature>
<proteinExistence type="predicted"/>
<feature type="transmembrane region" description="Helical" evidence="2">
    <location>
        <begin position="181"/>
        <end position="201"/>
    </location>
</feature>
<feature type="region of interest" description="Disordered" evidence="1">
    <location>
        <begin position="291"/>
        <end position="323"/>
    </location>
</feature>
<name>A0ABV6RXF8_9GAMM</name>
<dbReference type="Proteomes" id="UP001589896">
    <property type="component" value="Unassembled WGS sequence"/>
</dbReference>
<feature type="transmembrane region" description="Helical" evidence="2">
    <location>
        <begin position="264"/>
        <end position="283"/>
    </location>
</feature>
<keyword evidence="2" id="KW-1133">Transmembrane helix</keyword>
<dbReference type="PANTHER" id="PTHR35797:SF1">
    <property type="entry name" value="PROTEASE"/>
    <property type="match status" value="1"/>
</dbReference>
<gene>
    <name evidence="4" type="ORF">ACFFGH_25900</name>
</gene>
<organism evidence="4 5">
    <name type="scientific">Lysobacter korlensis</name>
    <dbReference type="NCBI Taxonomy" id="553636"/>
    <lineage>
        <taxon>Bacteria</taxon>
        <taxon>Pseudomonadati</taxon>
        <taxon>Pseudomonadota</taxon>
        <taxon>Gammaproteobacteria</taxon>
        <taxon>Lysobacterales</taxon>
        <taxon>Lysobacteraceae</taxon>
        <taxon>Lysobacter</taxon>
    </lineage>
</organism>
<feature type="compositionally biased region" description="Polar residues" evidence="1">
    <location>
        <begin position="306"/>
        <end position="317"/>
    </location>
</feature>
<feature type="transmembrane region" description="Helical" evidence="2">
    <location>
        <begin position="65"/>
        <end position="85"/>
    </location>
</feature>
<accession>A0ABV6RXF8</accession>
<reference evidence="4 5" key="1">
    <citation type="submission" date="2024-09" db="EMBL/GenBank/DDBJ databases">
        <authorList>
            <person name="Sun Q."/>
            <person name="Mori K."/>
        </authorList>
    </citation>
    <scope>NUCLEOTIDE SEQUENCE [LARGE SCALE GENOMIC DNA]</scope>
    <source>
        <strain evidence="4 5">KCTC 23076</strain>
    </source>
</reference>
<dbReference type="InterPro" id="IPR042150">
    <property type="entry name" value="MmRce1-like"/>
</dbReference>
<evidence type="ECO:0000256" key="2">
    <source>
        <dbReference type="SAM" id="Phobius"/>
    </source>
</evidence>
<evidence type="ECO:0000313" key="5">
    <source>
        <dbReference type="Proteomes" id="UP001589896"/>
    </source>
</evidence>
<feature type="domain" description="CAAX prenyl protease 2/Lysostaphin resistance protein A-like" evidence="3">
    <location>
        <begin position="146"/>
        <end position="243"/>
    </location>
</feature>
<feature type="transmembrane region" description="Helical" evidence="2">
    <location>
        <begin position="141"/>
        <end position="160"/>
    </location>
</feature>
<dbReference type="RefSeq" id="WP_386673746.1">
    <property type="nucleotide sequence ID" value="NZ_JBHLTG010000007.1"/>
</dbReference>
<dbReference type="EMBL" id="JBHLTG010000007">
    <property type="protein sequence ID" value="MFC0681279.1"/>
    <property type="molecule type" value="Genomic_DNA"/>
</dbReference>
<keyword evidence="2" id="KW-0472">Membrane</keyword>
<keyword evidence="2" id="KW-0812">Transmembrane</keyword>
<comment type="caution">
    <text evidence="4">The sequence shown here is derived from an EMBL/GenBank/DDBJ whole genome shotgun (WGS) entry which is preliminary data.</text>
</comment>
<evidence type="ECO:0000313" key="4">
    <source>
        <dbReference type="EMBL" id="MFC0681279.1"/>
    </source>
</evidence>
<dbReference type="InterPro" id="IPR003675">
    <property type="entry name" value="Rce1/LyrA-like_dom"/>
</dbReference>
<keyword evidence="5" id="KW-1185">Reference proteome</keyword>
<evidence type="ECO:0000256" key="1">
    <source>
        <dbReference type="SAM" id="MobiDB-lite"/>
    </source>
</evidence>
<protein>
    <submittedName>
        <fullName evidence="4">Lysostaphin resistance A-like protein</fullName>
    </submittedName>
</protein>
<dbReference type="Pfam" id="PF02517">
    <property type="entry name" value="Rce1-like"/>
    <property type="match status" value="1"/>
</dbReference>